<dbReference type="Proteomes" id="UP000036938">
    <property type="component" value="Unassembled WGS sequence"/>
</dbReference>
<protein>
    <submittedName>
        <fullName evidence="1">Uncharacterized protein</fullName>
    </submittedName>
</protein>
<accession>A0A0L1JS34</accession>
<reference evidence="1 2" key="1">
    <citation type="journal article" date="2015" name="Int. J. Syst. Evol. Microbiol.">
        <title>Aestuariivita atlantica sp. nov., isolated from deep sea sediment of the Atlantic Ocean.</title>
        <authorList>
            <person name="Li G."/>
            <person name="Lai Q."/>
            <person name="Du Y."/>
            <person name="Liu X."/>
            <person name="Sun F."/>
            <person name="Shao Z."/>
        </authorList>
    </citation>
    <scope>NUCLEOTIDE SEQUENCE [LARGE SCALE GENOMIC DNA]</scope>
    <source>
        <strain evidence="1 2">22II-S11-z3</strain>
    </source>
</reference>
<dbReference type="EMBL" id="AQQZ01000002">
    <property type="protein sequence ID" value="KNG94507.1"/>
    <property type="molecule type" value="Genomic_DNA"/>
</dbReference>
<dbReference type="RefSeq" id="WP_050529474.1">
    <property type="nucleotide sequence ID" value="NZ_AQQZ01000002.1"/>
</dbReference>
<sequence length="159" mass="17503">MTEKSWHFGQFTPLNWRGALGAACLVMAGEPLAAGQFEVFAARCLDPFEHFTPPIVQGLEPMEAEAGYSAYGLPEGFVLIYETPPAQDLAACTVLGRPARGNVLEFEIWAIDQVAIGRYEEIEAGRWLSTDWIEPKVAVELDVTAEAVAMRVRETDLES</sequence>
<proteinExistence type="predicted"/>
<organism evidence="1 2">
    <name type="scientific">Pseudaestuariivita atlantica</name>
    <dbReference type="NCBI Taxonomy" id="1317121"/>
    <lineage>
        <taxon>Bacteria</taxon>
        <taxon>Pseudomonadati</taxon>
        <taxon>Pseudomonadota</taxon>
        <taxon>Alphaproteobacteria</taxon>
        <taxon>Rhodobacterales</taxon>
        <taxon>Paracoccaceae</taxon>
        <taxon>Pseudaestuariivita</taxon>
    </lineage>
</organism>
<comment type="caution">
    <text evidence="1">The sequence shown here is derived from an EMBL/GenBank/DDBJ whole genome shotgun (WGS) entry which is preliminary data.</text>
</comment>
<dbReference type="STRING" id="1317121.ATO11_03550"/>
<gene>
    <name evidence="1" type="ORF">ATO11_03550</name>
</gene>
<name>A0A0L1JS34_9RHOB</name>
<evidence type="ECO:0000313" key="2">
    <source>
        <dbReference type="Proteomes" id="UP000036938"/>
    </source>
</evidence>
<dbReference type="OrthoDB" id="7854159at2"/>
<dbReference type="AlphaFoldDB" id="A0A0L1JS34"/>
<evidence type="ECO:0000313" key="1">
    <source>
        <dbReference type="EMBL" id="KNG94507.1"/>
    </source>
</evidence>
<keyword evidence="2" id="KW-1185">Reference proteome</keyword>